<evidence type="ECO:0000256" key="7">
    <source>
        <dbReference type="ARBA" id="ARBA00023002"/>
    </source>
</evidence>
<dbReference type="PROSITE" id="PS51471">
    <property type="entry name" value="FE2OG_OXY"/>
    <property type="match status" value="1"/>
</dbReference>
<dbReference type="GO" id="GO:0005737">
    <property type="term" value="C:cytoplasm"/>
    <property type="evidence" value="ECO:0007669"/>
    <property type="project" value="TreeGrafter"/>
</dbReference>
<dbReference type="FunFam" id="2.60.120.620:FF:000014">
    <property type="entry name" value="Prolyl 3,4-dihydroxylase TPA1"/>
    <property type="match status" value="1"/>
</dbReference>
<evidence type="ECO:0000256" key="4">
    <source>
        <dbReference type="ARBA" id="ARBA00022723"/>
    </source>
</evidence>
<comment type="caution">
    <text evidence="15">The sequence shown here is derived from an EMBL/GenBank/DDBJ whole genome shotgun (WGS) entry which is preliminary data.</text>
</comment>
<organism evidence="15 16">
    <name type="scientific">Rhizoctonia solani</name>
    <dbReference type="NCBI Taxonomy" id="456999"/>
    <lineage>
        <taxon>Eukaryota</taxon>
        <taxon>Fungi</taxon>
        <taxon>Dikarya</taxon>
        <taxon>Basidiomycota</taxon>
        <taxon>Agaricomycotina</taxon>
        <taxon>Agaricomycetes</taxon>
        <taxon>Cantharellales</taxon>
        <taxon>Ceratobasidiaceae</taxon>
        <taxon>Rhizoctonia</taxon>
    </lineage>
</organism>
<evidence type="ECO:0000259" key="14">
    <source>
        <dbReference type="PROSITE" id="PS51471"/>
    </source>
</evidence>
<evidence type="ECO:0000256" key="10">
    <source>
        <dbReference type="ARBA" id="ARBA00047444"/>
    </source>
</evidence>
<dbReference type="PANTHER" id="PTHR12117">
    <property type="entry name" value="HISTONE ACETYLTRANSFERASE COMPLEX"/>
    <property type="match status" value="1"/>
</dbReference>
<feature type="compositionally biased region" description="Basic and acidic residues" evidence="13">
    <location>
        <begin position="512"/>
        <end position="534"/>
    </location>
</feature>
<comment type="catalytic activity">
    <reaction evidence="10">
        <text>[ribosomal protein uS12]-L-proline + 2-oxoglutarate + O2 = [ribosomal protein uS12]-(3S)-3-hydroxy-L-proline + succinate + CO2</text>
        <dbReference type="Rhea" id="RHEA:54156"/>
        <dbReference type="Rhea" id="RHEA-COMP:13816"/>
        <dbReference type="Rhea" id="RHEA-COMP:13818"/>
        <dbReference type="ChEBI" id="CHEBI:15379"/>
        <dbReference type="ChEBI" id="CHEBI:16526"/>
        <dbReference type="ChEBI" id="CHEBI:16810"/>
        <dbReference type="ChEBI" id="CHEBI:30031"/>
        <dbReference type="ChEBI" id="CHEBI:50342"/>
        <dbReference type="ChEBI" id="CHEBI:85428"/>
    </reaction>
</comment>
<dbReference type="Gene3D" id="3.60.130.20">
    <property type="entry name" value="Oxoglutarate/iron-dependent oxygenase, C-terminal degradation domain"/>
    <property type="match status" value="1"/>
</dbReference>
<comment type="subcellular location">
    <subcellularLocation>
        <location evidence="2">Nucleus</location>
    </subcellularLocation>
</comment>
<dbReference type="GO" id="GO:0006449">
    <property type="term" value="P:regulation of translational termination"/>
    <property type="evidence" value="ECO:0007669"/>
    <property type="project" value="TreeGrafter"/>
</dbReference>
<protein>
    <recommendedName>
        <fullName evidence="12">uS12 prolyl 3,4-dihydroxylase</fullName>
    </recommendedName>
</protein>
<evidence type="ECO:0000256" key="13">
    <source>
        <dbReference type="SAM" id="MobiDB-lite"/>
    </source>
</evidence>
<comment type="cofactor">
    <cofactor evidence="1">
        <name>L-ascorbate</name>
        <dbReference type="ChEBI" id="CHEBI:38290"/>
    </cofactor>
</comment>
<dbReference type="GO" id="GO:0005634">
    <property type="term" value="C:nucleus"/>
    <property type="evidence" value="ECO:0007669"/>
    <property type="project" value="UniProtKB-SubCell"/>
</dbReference>
<evidence type="ECO:0000313" key="16">
    <source>
        <dbReference type="Proteomes" id="UP000663826"/>
    </source>
</evidence>
<keyword evidence="7" id="KW-0560">Oxidoreductase</keyword>
<evidence type="ECO:0000256" key="11">
    <source>
        <dbReference type="ARBA" id="ARBA00051966"/>
    </source>
</evidence>
<dbReference type="Proteomes" id="UP000663826">
    <property type="component" value="Unassembled WGS sequence"/>
</dbReference>
<keyword evidence="8" id="KW-0408">Iron</keyword>
<dbReference type="GO" id="GO:0031418">
    <property type="term" value="F:L-ascorbic acid binding"/>
    <property type="evidence" value="ECO:0007669"/>
    <property type="project" value="UniProtKB-KW"/>
</dbReference>
<evidence type="ECO:0000256" key="3">
    <source>
        <dbReference type="ARBA" id="ARBA00007443"/>
    </source>
</evidence>
<keyword evidence="4" id="KW-0479">Metal-binding</keyword>
<keyword evidence="9" id="KW-0539">Nucleus</keyword>
<keyword evidence="5" id="KW-0847">Vitamin C</keyword>
<dbReference type="AlphaFoldDB" id="A0A8H3A0Z0"/>
<dbReference type="InterPro" id="IPR039558">
    <property type="entry name" value="TPA1/OFD1_N"/>
</dbReference>
<dbReference type="InterPro" id="IPR006620">
    <property type="entry name" value="Pro_4_hyd_alph"/>
</dbReference>
<evidence type="ECO:0000256" key="5">
    <source>
        <dbReference type="ARBA" id="ARBA00022896"/>
    </source>
</evidence>
<feature type="domain" description="Fe2OG dioxygenase" evidence="14">
    <location>
        <begin position="140"/>
        <end position="260"/>
    </location>
</feature>
<dbReference type="Pfam" id="PF10637">
    <property type="entry name" value="Ofd1_CTDD"/>
    <property type="match status" value="1"/>
</dbReference>
<comment type="similarity">
    <text evidence="3">Belongs to the TPA1 family.</text>
</comment>
<evidence type="ECO:0000256" key="2">
    <source>
        <dbReference type="ARBA" id="ARBA00004123"/>
    </source>
</evidence>
<reference evidence="15" key="1">
    <citation type="submission" date="2021-01" db="EMBL/GenBank/DDBJ databases">
        <authorList>
            <person name="Kaushik A."/>
        </authorList>
    </citation>
    <scope>NUCLEOTIDE SEQUENCE</scope>
    <source>
        <strain evidence="15">AG1-1B</strain>
    </source>
</reference>
<dbReference type="GO" id="GO:0031543">
    <property type="term" value="F:peptidyl-proline dioxygenase activity"/>
    <property type="evidence" value="ECO:0007669"/>
    <property type="project" value="UniProtKB-ARBA"/>
</dbReference>
<dbReference type="GO" id="GO:0010604">
    <property type="term" value="P:positive regulation of macromolecule metabolic process"/>
    <property type="evidence" value="ECO:0007669"/>
    <property type="project" value="UniProtKB-ARBA"/>
</dbReference>
<dbReference type="Gene3D" id="2.60.120.620">
    <property type="entry name" value="q2cbj1_9rhob like domain"/>
    <property type="match status" value="1"/>
</dbReference>
<feature type="compositionally biased region" description="Acidic residues" evidence="13">
    <location>
        <begin position="543"/>
        <end position="556"/>
    </location>
</feature>
<dbReference type="GO" id="GO:0009896">
    <property type="term" value="P:positive regulation of catabolic process"/>
    <property type="evidence" value="ECO:0007669"/>
    <property type="project" value="UniProtKB-ARBA"/>
</dbReference>
<dbReference type="InterPro" id="IPR019601">
    <property type="entry name" value="Oxoglutarate/Fe-dep_Oase_C"/>
</dbReference>
<name>A0A8H3A0Z0_9AGAM</name>
<evidence type="ECO:0000256" key="6">
    <source>
        <dbReference type="ARBA" id="ARBA00022964"/>
    </source>
</evidence>
<gene>
    <name evidence="15" type="ORF">RDB_LOCUS26860</name>
</gene>
<proteinExistence type="inferred from homology"/>
<sequence>MVTRPFSPSTQVDTPDVKRRKINGAEYDFYPGLLDEANVTGLNAQYAESGPYKHAVVPSLFSDDLLKAVKNEILENVRFTEKETDIYKVHQTGDLASLSYLTPEQQALFPSLLKLREALYSPEFRQFVRGVTGCGPLSGKKQDMSVNSYRKGTPPGCHLLNHDDVIGTRRVSYILYMPLPLEEPWRPEWGGALELYPVKELPDGSLEPECKPTKVVPPSWNQFIFFEIQPGRSFHSVEEVVVDEGGNQRQRLSISGWFHRPQEGEDDYDPEDIPKEKSSLQQLSASSKEQLQYDLGVPSSIEELLLSQNDKEYLSQFLNPIYLESRAIAALNTSFAEKSHLDLHLFLNKDIAAELESGLKELDIKSNITYRSDAQIPSHDYGGDQSGWELAGPPHRLRYCRGTDELAGQPGVGGIIHRLRTELFSSAAFRSWLAIVAQVIPIGYAVTARRFRPGLDYTLASAIDDENRLDVCLGLTPGAGNEGGWDNENWGGWECYMAPHEGEDDPEVYKAADAKPKSSKAAKEESTKAVDPKGKGKAKAQPESDDEEEEEEEEGDGTLLTVYPNFNHLVIALRDAGVLKFVKYVSASAPVSRWDISSEWEIAMLGDDGEGESDDD</sequence>
<dbReference type="Pfam" id="PF13661">
    <property type="entry name" value="2OG-FeII_Oxy_4"/>
    <property type="match status" value="1"/>
</dbReference>
<keyword evidence="6" id="KW-0223">Dioxygenase</keyword>
<evidence type="ECO:0000256" key="12">
    <source>
        <dbReference type="ARBA" id="ARBA00081607"/>
    </source>
</evidence>
<dbReference type="PANTHER" id="PTHR12117:SF0">
    <property type="entry name" value="PROLYL 3-HYDROXYLASE OGFOD1"/>
    <property type="match status" value="1"/>
</dbReference>
<dbReference type="InterPro" id="IPR005123">
    <property type="entry name" value="Oxoglu/Fe-dep_dioxygenase_dom"/>
</dbReference>
<evidence type="ECO:0000256" key="9">
    <source>
        <dbReference type="ARBA" id="ARBA00023242"/>
    </source>
</evidence>
<dbReference type="InterPro" id="IPR051842">
    <property type="entry name" value="uS12_prolyl_hydroxylase"/>
</dbReference>
<dbReference type="EMBL" id="CAJMWQ010000893">
    <property type="protein sequence ID" value="CAE6393328.1"/>
    <property type="molecule type" value="Genomic_DNA"/>
</dbReference>
<dbReference type="InterPro" id="IPR043044">
    <property type="entry name" value="TPA1/Ofd1_C"/>
</dbReference>
<feature type="region of interest" description="Disordered" evidence="13">
    <location>
        <begin position="512"/>
        <end position="558"/>
    </location>
</feature>
<evidence type="ECO:0000256" key="8">
    <source>
        <dbReference type="ARBA" id="ARBA00023004"/>
    </source>
</evidence>
<dbReference type="GO" id="GO:0005506">
    <property type="term" value="F:iron ion binding"/>
    <property type="evidence" value="ECO:0007669"/>
    <property type="project" value="InterPro"/>
</dbReference>
<evidence type="ECO:0000313" key="15">
    <source>
        <dbReference type="EMBL" id="CAE6393328.1"/>
    </source>
</evidence>
<comment type="catalytic activity">
    <reaction evidence="11">
        <text>[ribosomal protein uS12]-(3S)-3-hydroxy-L-proline + 2-oxoglutarate + O2 = [ribosomal protein uS12]-(3S)-3,4-dihydroxy-L-proline + succinate + CO2</text>
        <dbReference type="Rhea" id="RHEA:54160"/>
        <dbReference type="Rhea" id="RHEA-COMP:13817"/>
        <dbReference type="Rhea" id="RHEA-COMP:13818"/>
        <dbReference type="ChEBI" id="CHEBI:15379"/>
        <dbReference type="ChEBI" id="CHEBI:16526"/>
        <dbReference type="ChEBI" id="CHEBI:16810"/>
        <dbReference type="ChEBI" id="CHEBI:30031"/>
        <dbReference type="ChEBI" id="CHEBI:85428"/>
        <dbReference type="ChEBI" id="CHEBI:138052"/>
    </reaction>
</comment>
<accession>A0A8H3A0Z0</accession>
<evidence type="ECO:0000256" key="1">
    <source>
        <dbReference type="ARBA" id="ARBA00001961"/>
    </source>
</evidence>
<dbReference type="SMART" id="SM00702">
    <property type="entry name" value="P4Hc"/>
    <property type="match status" value="1"/>
</dbReference>